<dbReference type="RefSeq" id="WP_161832845.1">
    <property type="nucleotide sequence ID" value="NZ_AP028127.1"/>
</dbReference>
<organism evidence="1 2">
    <name type="scientific">Turicibacter faecis</name>
    <dbReference type="NCBI Taxonomy" id="2963365"/>
    <lineage>
        <taxon>Bacteria</taxon>
        <taxon>Bacillati</taxon>
        <taxon>Bacillota</taxon>
        <taxon>Erysipelotrichia</taxon>
        <taxon>Erysipelotrichales</taxon>
        <taxon>Turicibacteraceae</taxon>
        <taxon>Turicibacter</taxon>
    </lineage>
</organism>
<dbReference type="Proteomes" id="UP001432099">
    <property type="component" value="Chromosome"/>
</dbReference>
<evidence type="ECO:0000313" key="2">
    <source>
        <dbReference type="Proteomes" id="UP001432099"/>
    </source>
</evidence>
<sequence length="127" mass="14772">MLIPRPIFENYQFVQQIEFKHKDTHRPDLGLDYVGFIQSSHVVARTMIEYDITFAHGQECNVLEYTLRPLAEHEILACLEVMVQSGTQYEQFIRAINNEPKLAMYHQELPEESNESTSESALHLTFA</sequence>
<reference evidence="1" key="1">
    <citation type="journal article" date="2024" name="Int. J. Syst. Evol. Microbiol.">
        <title>Turicibacter faecis sp. nov., isolated from faeces of heart failure mouse model.</title>
        <authorList>
            <person name="Imamura Y."/>
            <person name="Motooka D."/>
            <person name="Nakajima Y."/>
            <person name="Ito S."/>
            <person name="Kitakaze M."/>
            <person name="Iida T."/>
            <person name="Nakamura S."/>
        </authorList>
    </citation>
    <scope>NUCLEOTIDE SEQUENCE</scope>
    <source>
        <strain evidence="1">TC023</strain>
    </source>
</reference>
<dbReference type="EMBL" id="AP028127">
    <property type="protein sequence ID" value="BEH90711.1"/>
    <property type="molecule type" value="Genomic_DNA"/>
</dbReference>
<keyword evidence="2" id="KW-1185">Reference proteome</keyword>
<name>A0ABN6ZAU1_9FIRM</name>
<evidence type="ECO:0000313" key="1">
    <source>
        <dbReference type="EMBL" id="BEH90711.1"/>
    </source>
</evidence>
<protein>
    <submittedName>
        <fullName evidence="1">Uncharacterized protein</fullName>
    </submittedName>
</protein>
<gene>
    <name evidence="1" type="ORF">T23_08130</name>
</gene>
<accession>A0ABN6ZAU1</accession>
<proteinExistence type="predicted"/>